<evidence type="ECO:0008006" key="4">
    <source>
        <dbReference type="Google" id="ProtNLM"/>
    </source>
</evidence>
<accession>A0ABD5F777</accession>
<comment type="caution">
    <text evidence="2">The sequence shown here is derived from an EMBL/GenBank/DDBJ whole genome shotgun (WGS) entry which is preliminary data.</text>
</comment>
<gene>
    <name evidence="2" type="ORF">P7D79_07035</name>
</gene>
<dbReference type="EMBL" id="JARPWY010000014">
    <property type="protein sequence ID" value="MDT2513988.1"/>
    <property type="molecule type" value="Genomic_DNA"/>
</dbReference>
<feature type="transmembrane region" description="Helical" evidence="1">
    <location>
        <begin position="35"/>
        <end position="53"/>
    </location>
</feature>
<sequence length="273" mass="31573">MSVTFWLVLYILIIPLLVTAIIYHFRHALKDHDHIINFWFSAIGLLAAIWFGFSAEQLGNEANNLGNKANKLGNEANSLADISQTISENGYYYFTIETDKNSPRNSPEVVLKSGTHRTFYVIIRNKKLSSVDEPIVHGMYDGRNKPENNKRRLSRLELGSSDMVKDDYFTSKFFYYHFVVGEGLNGQSQANGVVFIKDNIEDKEKLLTNGEYLCQIEKSDLLEINSESYRQAHHYADKVGRTFTENEIREIEDDYRTILESYEKTLKRVKEVF</sequence>
<organism evidence="2 3">
    <name type="scientific">Enterococcus avium</name>
    <name type="common">Streptococcus avium</name>
    <dbReference type="NCBI Taxonomy" id="33945"/>
    <lineage>
        <taxon>Bacteria</taxon>
        <taxon>Bacillati</taxon>
        <taxon>Bacillota</taxon>
        <taxon>Bacilli</taxon>
        <taxon>Lactobacillales</taxon>
        <taxon>Enterococcaceae</taxon>
        <taxon>Enterococcus</taxon>
    </lineage>
</organism>
<protein>
    <recommendedName>
        <fullName evidence="4">SMODS-associating 2TM beta-strand rich effector domain-containing protein</fullName>
    </recommendedName>
</protein>
<dbReference type="RefSeq" id="WP_176673315.1">
    <property type="nucleotide sequence ID" value="NZ_JARPWY010000014.1"/>
</dbReference>
<evidence type="ECO:0000313" key="2">
    <source>
        <dbReference type="EMBL" id="MDT2513988.1"/>
    </source>
</evidence>
<dbReference type="Proteomes" id="UP001264335">
    <property type="component" value="Unassembled WGS sequence"/>
</dbReference>
<keyword evidence="1" id="KW-0812">Transmembrane</keyword>
<dbReference type="AlphaFoldDB" id="A0ABD5F777"/>
<keyword evidence="1" id="KW-1133">Transmembrane helix</keyword>
<evidence type="ECO:0000313" key="3">
    <source>
        <dbReference type="Proteomes" id="UP001264335"/>
    </source>
</evidence>
<proteinExistence type="predicted"/>
<name>A0ABD5F777_ENTAV</name>
<reference evidence="2 3" key="1">
    <citation type="submission" date="2023-03" db="EMBL/GenBank/DDBJ databases">
        <authorList>
            <person name="Shen W."/>
            <person name="Cai J."/>
        </authorList>
    </citation>
    <scope>NUCLEOTIDE SEQUENCE [LARGE SCALE GENOMIC DNA]</scope>
    <source>
        <strain evidence="2 3">Y2</strain>
    </source>
</reference>
<feature type="transmembrane region" description="Helical" evidence="1">
    <location>
        <begin position="6"/>
        <end position="23"/>
    </location>
</feature>
<evidence type="ECO:0000256" key="1">
    <source>
        <dbReference type="SAM" id="Phobius"/>
    </source>
</evidence>
<keyword evidence="1" id="KW-0472">Membrane</keyword>